<protein>
    <recommendedName>
        <fullName evidence="2">HNH nuclease domain-containing protein</fullName>
    </recommendedName>
</protein>
<comment type="caution">
    <text evidence="3">The sequence shown here is derived from an EMBL/GenBank/DDBJ whole genome shotgun (WGS) entry which is preliminary data.</text>
</comment>
<dbReference type="Gene3D" id="1.10.30.50">
    <property type="match status" value="1"/>
</dbReference>
<name>K6X2Y8_9ACTN</name>
<dbReference type="EMBL" id="BAHE01000015">
    <property type="protein sequence ID" value="GAC00412.1"/>
    <property type="molecule type" value="Genomic_DNA"/>
</dbReference>
<dbReference type="AlphaFoldDB" id="K6X2Y8"/>
<dbReference type="CDD" id="cd00085">
    <property type="entry name" value="HNHc"/>
    <property type="match status" value="1"/>
</dbReference>
<dbReference type="GO" id="GO:0004519">
    <property type="term" value="F:endonuclease activity"/>
    <property type="evidence" value="ECO:0007669"/>
    <property type="project" value="InterPro"/>
</dbReference>
<dbReference type="InterPro" id="IPR044925">
    <property type="entry name" value="His-Me_finger_sf"/>
</dbReference>
<dbReference type="InterPro" id="IPR002711">
    <property type="entry name" value="HNH"/>
</dbReference>
<proteinExistence type="predicted"/>
<accession>K6X2Y8</accession>
<evidence type="ECO:0000313" key="4">
    <source>
        <dbReference type="Proteomes" id="UP000035058"/>
    </source>
</evidence>
<evidence type="ECO:0000256" key="1">
    <source>
        <dbReference type="SAM" id="MobiDB-lite"/>
    </source>
</evidence>
<dbReference type="InterPro" id="IPR003615">
    <property type="entry name" value="HNH_nuc"/>
</dbReference>
<dbReference type="Pfam" id="PF13392">
    <property type="entry name" value="HNH_3"/>
    <property type="match status" value="1"/>
</dbReference>
<dbReference type="GO" id="GO:0003676">
    <property type="term" value="F:nucleic acid binding"/>
    <property type="evidence" value="ECO:0007669"/>
    <property type="project" value="InterPro"/>
</dbReference>
<evidence type="ECO:0000313" key="3">
    <source>
        <dbReference type="EMBL" id="GAC00412.1"/>
    </source>
</evidence>
<keyword evidence="4" id="KW-1185">Reference proteome</keyword>
<organism evidence="3 4">
    <name type="scientific">Gordonia namibiensis NBRC 108229</name>
    <dbReference type="NCBI Taxonomy" id="1208314"/>
    <lineage>
        <taxon>Bacteria</taxon>
        <taxon>Bacillati</taxon>
        <taxon>Actinomycetota</taxon>
        <taxon>Actinomycetes</taxon>
        <taxon>Mycobacteriales</taxon>
        <taxon>Gordoniaceae</taxon>
        <taxon>Gordonia</taxon>
    </lineage>
</organism>
<dbReference type="Gene3D" id="3.90.75.10">
    <property type="entry name" value="Homing Intron 3 (I-ppo) Encoded Endonuclease, Chain A"/>
    <property type="match status" value="1"/>
</dbReference>
<dbReference type="GO" id="GO:0008270">
    <property type="term" value="F:zinc ion binding"/>
    <property type="evidence" value="ECO:0007669"/>
    <property type="project" value="InterPro"/>
</dbReference>
<feature type="region of interest" description="Disordered" evidence="1">
    <location>
        <begin position="131"/>
        <end position="155"/>
    </location>
</feature>
<dbReference type="Pfam" id="PF01844">
    <property type="entry name" value="HNH"/>
    <property type="match status" value="1"/>
</dbReference>
<dbReference type="Proteomes" id="UP000035058">
    <property type="component" value="Unassembled WGS sequence"/>
</dbReference>
<dbReference type="SMART" id="SM00507">
    <property type="entry name" value="HNHc"/>
    <property type="match status" value="2"/>
</dbReference>
<feature type="domain" description="HNH nuclease" evidence="2">
    <location>
        <begin position="57"/>
        <end position="124"/>
    </location>
</feature>
<feature type="domain" description="HNH nuclease" evidence="2">
    <location>
        <begin position="273"/>
        <end position="325"/>
    </location>
</feature>
<gene>
    <name evidence="3" type="ORF">GONAM_15_01210</name>
</gene>
<dbReference type="InterPro" id="IPR044930">
    <property type="entry name" value="Homing_endonuclease_His-Me"/>
</dbReference>
<evidence type="ECO:0000259" key="2">
    <source>
        <dbReference type="SMART" id="SM00507"/>
    </source>
</evidence>
<sequence length="591" mass="66766">MLVKCADCDLLFDPRPSGRGPSRKRCDTHTKLRRRELVRARDMVNRAKEWGVETELVLAREVFERDAWVCHLCGVLIPESSRKTRILGGTYEPLAPAIDHVIPLSKGGPHTLQNCRAAHWACNAKKFNIEPGASPPPHEEESAKPAKQVSRPTGRRCTLDGCERDYSSHGLCRAHRRRLKLHGDANKVKCGCGCGELVAVAPSVAIAVVYLDGHGVMGGVTDLPEVRLKNGLLPQPVSERGRTFHGLTDECQVWSGSKNGMGYGRLYIRVPGQKRRGRVIQVHRFAYELANGEGSAHNLTVDHLCGVPLCCNPNHLEAVTIAENLRRAAFAIDACPKGHPYDDENTLYSLDGHRRCRQCSTDVYHIATHGHDFVNDPDNRSELRRRCLVCRRREESTPQFCPQGHEYTPENKRIDSRGKRVCQQCLWDRRHIPDFGHPYVLDPDYGSEKRSRCLTCHESKPERTHCINGHEYTDLTIEYTAKGQLNCVLCRLNTTHVPRHGHEYVVDADNPTSVRRCLVCVEAKQATPQYCPYRHEFTPENTRIKKGSRNCRTCERNRPHRKLFGHDYLAELDGRNRVRCGTCVSVGSVNK</sequence>
<dbReference type="SUPFAM" id="SSF54060">
    <property type="entry name" value="His-Me finger endonucleases"/>
    <property type="match status" value="1"/>
</dbReference>
<reference evidence="3 4" key="1">
    <citation type="submission" date="2012-08" db="EMBL/GenBank/DDBJ databases">
        <title>Whole genome shotgun sequence of Gordonia namibiensis NBRC 108229.</title>
        <authorList>
            <person name="Isaki-Nakamura S."/>
            <person name="Hosoyama A."/>
            <person name="Tsuchikane K."/>
            <person name="Katsumata H."/>
            <person name="Baba S."/>
            <person name="Yamazaki S."/>
            <person name="Fujita N."/>
        </authorList>
    </citation>
    <scope>NUCLEOTIDE SEQUENCE [LARGE SCALE GENOMIC DNA]</scope>
    <source>
        <strain evidence="3 4">NBRC 108229</strain>
    </source>
</reference>